<name>A0A412KQV7_9FIRM</name>
<dbReference type="PANTHER" id="PTHR30121:SF6">
    <property type="entry name" value="SLR6007 PROTEIN"/>
    <property type="match status" value="1"/>
</dbReference>
<dbReference type="InterPro" id="IPR051162">
    <property type="entry name" value="T4SS_component"/>
</dbReference>
<dbReference type="Pfam" id="PF19044">
    <property type="entry name" value="P-loop_TraG"/>
    <property type="match status" value="1"/>
</dbReference>
<reference evidence="2 3" key="1">
    <citation type="submission" date="2018-08" db="EMBL/GenBank/DDBJ databases">
        <title>A genome reference for cultivated species of the human gut microbiota.</title>
        <authorList>
            <person name="Zou Y."/>
            <person name="Xue W."/>
            <person name="Luo G."/>
        </authorList>
    </citation>
    <scope>NUCLEOTIDE SEQUENCE [LARGE SCALE GENOMIC DNA]</scope>
    <source>
        <strain evidence="2 3">AF21-25</strain>
    </source>
</reference>
<feature type="domain" description="TraG P-loop" evidence="1">
    <location>
        <begin position="448"/>
        <end position="735"/>
    </location>
</feature>
<dbReference type="InterPro" id="IPR027417">
    <property type="entry name" value="P-loop_NTPase"/>
</dbReference>
<accession>A0A412KQV7</accession>
<dbReference type="PANTHER" id="PTHR30121">
    <property type="entry name" value="UNCHARACTERIZED PROTEIN YJGR-RELATED"/>
    <property type="match status" value="1"/>
</dbReference>
<evidence type="ECO:0000313" key="2">
    <source>
        <dbReference type="EMBL" id="RGS71349.1"/>
    </source>
</evidence>
<dbReference type="SUPFAM" id="SSF52540">
    <property type="entry name" value="P-loop containing nucleoside triphosphate hydrolases"/>
    <property type="match status" value="1"/>
</dbReference>
<dbReference type="Proteomes" id="UP000285981">
    <property type="component" value="Unassembled WGS sequence"/>
</dbReference>
<evidence type="ECO:0000313" key="3">
    <source>
        <dbReference type="Proteomes" id="UP000285981"/>
    </source>
</evidence>
<organism evidence="2 3">
    <name type="scientific">Dorea formicigenerans</name>
    <dbReference type="NCBI Taxonomy" id="39486"/>
    <lineage>
        <taxon>Bacteria</taxon>
        <taxon>Bacillati</taxon>
        <taxon>Bacillota</taxon>
        <taxon>Clostridia</taxon>
        <taxon>Lachnospirales</taxon>
        <taxon>Lachnospiraceae</taxon>
        <taxon>Dorea</taxon>
    </lineage>
</organism>
<gene>
    <name evidence="2" type="ORF">DWX78_05315</name>
</gene>
<sequence length="799" mass="89869">MSRTEKTAGKVKLTAREKKAVDKAIRQAKGDGKPHTAQDSIPFEVIYPDGICKLPGKSYSKSLAFDDINYQLAQADDKTATFENLCDLYNYFDASVGVQLSLISQYVGREEFERSIEISDQGDSFDSIRKEYALMLKNQLSRGNNGLVKRKYLTLTIEAEDLKVARARLSRIETDVLNLFKVIGAAAKPLNGKERLQVLHGLMHPDGEPFSFEWDWLPKTGLSVKNYIAPSSFQFGNTRMFRMGKKLGAVSFLQILAPELNDRMLADFMEAQDGLMVTLHIRSIDHNEAIKTIKRKITDLDAMKIAEQKKAVRAGYDMDIIPSDLATYGGEAKNLLRDLQSRNERMFLLTFLVVNLADTRQKLENNVFQSAGVAQKYNCALTRLDFCQEQGLMSSLPLGLNQVNIKRSLTTSSTAIFVPFTTQELFQGGEALYYGLNALSGNMIMADRKQLKNPNGLILGTPGSGKSFSAKREITNVFLVASKKDTIIICDPEAEYAPLVNRLGGQVVKISPTSKDYVNPMDLNLNYSEDESPLALKSDFILSLCELIVGGKDGLQPIEKTIIDRAVTTVYRGYLADPRPENMPVLGNLYEEIQRQPELEAARIAAALELYVTGSLNIFNHRTNVDIQNRLVCFDIKELGKQLKKLGMLIIQDQVWGRVTENRELHANTWFYCDEFHLLLKEEQTAAYSVEIWKRFRKWGGIPTGITQNIKDLLASREIENIFENSDFVYMLNQAAGDREILAKKLGISPQQLSYVTHSGPGEGLIFYGNVILPFVDRFPQDTELYRIMTTKPEEVIDP</sequence>
<dbReference type="InterPro" id="IPR043964">
    <property type="entry name" value="P-loop_TraG"/>
</dbReference>
<dbReference type="Gene3D" id="3.40.50.300">
    <property type="entry name" value="P-loop containing nucleotide triphosphate hydrolases"/>
    <property type="match status" value="1"/>
</dbReference>
<dbReference type="NCBIfam" id="NF045971">
    <property type="entry name" value="conju_CD1110"/>
    <property type="match status" value="1"/>
</dbReference>
<proteinExistence type="predicted"/>
<dbReference type="AlphaFoldDB" id="A0A412KQV7"/>
<comment type="caution">
    <text evidence="2">The sequence shown here is derived from an EMBL/GenBank/DDBJ whole genome shotgun (WGS) entry which is preliminary data.</text>
</comment>
<evidence type="ECO:0000259" key="1">
    <source>
        <dbReference type="Pfam" id="PF19044"/>
    </source>
</evidence>
<protein>
    <submittedName>
        <fullName evidence="2">DUF87 domain-containing protein</fullName>
    </submittedName>
</protein>
<dbReference type="EMBL" id="QRVU01000019">
    <property type="protein sequence ID" value="RGS71349.1"/>
    <property type="molecule type" value="Genomic_DNA"/>
</dbReference>
<dbReference type="Gene3D" id="1.10.8.730">
    <property type="match status" value="1"/>
</dbReference>